<feature type="compositionally biased region" description="Polar residues" evidence="1">
    <location>
        <begin position="1"/>
        <end position="23"/>
    </location>
</feature>
<sequence length="67" mass="7622">MLSADQGQVLNTQRLSASPTQPSKPFLTSPVYLCCKKAFFQQWHIYSSFTYNPLNLLRAQPEISLES</sequence>
<evidence type="ECO:0000313" key="2">
    <source>
        <dbReference type="EMBL" id="JAH12708.1"/>
    </source>
</evidence>
<dbReference type="AlphaFoldDB" id="A0A0E9Q9A5"/>
<evidence type="ECO:0000256" key="1">
    <source>
        <dbReference type="SAM" id="MobiDB-lite"/>
    </source>
</evidence>
<reference evidence="2" key="1">
    <citation type="submission" date="2014-11" db="EMBL/GenBank/DDBJ databases">
        <authorList>
            <person name="Amaro Gonzalez C."/>
        </authorList>
    </citation>
    <scope>NUCLEOTIDE SEQUENCE</scope>
</reference>
<name>A0A0E9Q9A5_ANGAN</name>
<dbReference type="EMBL" id="GBXM01095869">
    <property type="protein sequence ID" value="JAH12708.1"/>
    <property type="molecule type" value="Transcribed_RNA"/>
</dbReference>
<organism evidence="2">
    <name type="scientific">Anguilla anguilla</name>
    <name type="common">European freshwater eel</name>
    <name type="synonym">Muraena anguilla</name>
    <dbReference type="NCBI Taxonomy" id="7936"/>
    <lineage>
        <taxon>Eukaryota</taxon>
        <taxon>Metazoa</taxon>
        <taxon>Chordata</taxon>
        <taxon>Craniata</taxon>
        <taxon>Vertebrata</taxon>
        <taxon>Euteleostomi</taxon>
        <taxon>Actinopterygii</taxon>
        <taxon>Neopterygii</taxon>
        <taxon>Teleostei</taxon>
        <taxon>Anguilliformes</taxon>
        <taxon>Anguillidae</taxon>
        <taxon>Anguilla</taxon>
    </lineage>
</organism>
<reference evidence="2" key="2">
    <citation type="journal article" date="2015" name="Fish Shellfish Immunol.">
        <title>Early steps in the European eel (Anguilla anguilla)-Vibrio vulnificus interaction in the gills: Role of the RtxA13 toxin.</title>
        <authorList>
            <person name="Callol A."/>
            <person name="Pajuelo D."/>
            <person name="Ebbesson L."/>
            <person name="Teles M."/>
            <person name="MacKenzie S."/>
            <person name="Amaro C."/>
        </authorList>
    </citation>
    <scope>NUCLEOTIDE SEQUENCE</scope>
</reference>
<proteinExistence type="predicted"/>
<feature type="region of interest" description="Disordered" evidence="1">
    <location>
        <begin position="1"/>
        <end position="24"/>
    </location>
</feature>
<protein>
    <submittedName>
        <fullName evidence="2">Uncharacterized protein</fullName>
    </submittedName>
</protein>
<accession>A0A0E9Q9A5</accession>